<protein>
    <submittedName>
        <fullName evidence="2">Uncharacterized protein</fullName>
    </submittedName>
</protein>
<feature type="compositionally biased region" description="Basic and acidic residues" evidence="1">
    <location>
        <begin position="133"/>
        <end position="148"/>
    </location>
</feature>
<gene>
    <name evidence="2" type="ORF">HNY73_001116</name>
</gene>
<reference evidence="2" key="1">
    <citation type="journal article" date="2020" name="bioRxiv">
        <title>Chromosome-level reference genome of the European wasp spider Argiope bruennichi: a resource for studies on range expansion and evolutionary adaptation.</title>
        <authorList>
            <person name="Sheffer M.M."/>
            <person name="Hoppe A."/>
            <person name="Krehenwinkel H."/>
            <person name="Uhl G."/>
            <person name="Kuss A.W."/>
            <person name="Jensen L."/>
            <person name="Jensen C."/>
            <person name="Gillespie R.G."/>
            <person name="Hoff K.J."/>
            <person name="Prost S."/>
        </authorList>
    </citation>
    <scope>NUCLEOTIDE SEQUENCE</scope>
</reference>
<feature type="compositionally biased region" description="Basic and acidic residues" evidence="1">
    <location>
        <begin position="77"/>
        <end position="100"/>
    </location>
</feature>
<sequence length="148" mass="16506">MRRNRLVAGALRQGFAKLLIGINGGAAYGGCHLQLCCHLSVSGEGDGSWNANALNKVLFVRFGQHVFRKIEERREGEGIECSKPEESSVSKEVKKQKMEDVSGQGPPKKKLLYSVRALPSRPLAVTGRKMPQRTKEIQSMDEKTRRRN</sequence>
<comment type="caution">
    <text evidence="2">The sequence shown here is derived from an EMBL/GenBank/DDBJ whole genome shotgun (WGS) entry which is preliminary data.</text>
</comment>
<keyword evidence="3" id="KW-1185">Reference proteome</keyword>
<evidence type="ECO:0000313" key="2">
    <source>
        <dbReference type="EMBL" id="KAF8796776.1"/>
    </source>
</evidence>
<accession>A0A8T0G1K6</accession>
<proteinExistence type="predicted"/>
<feature type="region of interest" description="Disordered" evidence="1">
    <location>
        <begin position="122"/>
        <end position="148"/>
    </location>
</feature>
<dbReference type="AlphaFoldDB" id="A0A8T0G1K6"/>
<feature type="region of interest" description="Disordered" evidence="1">
    <location>
        <begin position="77"/>
        <end position="108"/>
    </location>
</feature>
<evidence type="ECO:0000313" key="3">
    <source>
        <dbReference type="Proteomes" id="UP000807504"/>
    </source>
</evidence>
<organism evidence="2 3">
    <name type="scientific">Argiope bruennichi</name>
    <name type="common">Wasp spider</name>
    <name type="synonym">Aranea bruennichi</name>
    <dbReference type="NCBI Taxonomy" id="94029"/>
    <lineage>
        <taxon>Eukaryota</taxon>
        <taxon>Metazoa</taxon>
        <taxon>Ecdysozoa</taxon>
        <taxon>Arthropoda</taxon>
        <taxon>Chelicerata</taxon>
        <taxon>Arachnida</taxon>
        <taxon>Araneae</taxon>
        <taxon>Araneomorphae</taxon>
        <taxon>Entelegynae</taxon>
        <taxon>Araneoidea</taxon>
        <taxon>Araneidae</taxon>
        <taxon>Argiope</taxon>
    </lineage>
</organism>
<name>A0A8T0G1K6_ARGBR</name>
<reference evidence="2" key="2">
    <citation type="submission" date="2020-06" db="EMBL/GenBank/DDBJ databases">
        <authorList>
            <person name="Sheffer M."/>
        </authorList>
    </citation>
    <scope>NUCLEOTIDE SEQUENCE</scope>
</reference>
<dbReference type="Proteomes" id="UP000807504">
    <property type="component" value="Unassembled WGS sequence"/>
</dbReference>
<evidence type="ECO:0000256" key="1">
    <source>
        <dbReference type="SAM" id="MobiDB-lite"/>
    </source>
</evidence>
<dbReference type="EMBL" id="JABXBU010000001">
    <property type="protein sequence ID" value="KAF8796776.1"/>
    <property type="molecule type" value="Genomic_DNA"/>
</dbReference>